<dbReference type="OrthoDB" id="3806873at2"/>
<organism evidence="2 3">
    <name type="scientific">Solimonas aquatica</name>
    <dbReference type="NCBI Taxonomy" id="489703"/>
    <lineage>
        <taxon>Bacteria</taxon>
        <taxon>Pseudomonadati</taxon>
        <taxon>Pseudomonadota</taxon>
        <taxon>Gammaproteobacteria</taxon>
        <taxon>Nevskiales</taxon>
        <taxon>Nevskiaceae</taxon>
        <taxon>Solimonas</taxon>
    </lineage>
</organism>
<dbReference type="Pfam" id="PF01636">
    <property type="entry name" value="APH"/>
    <property type="match status" value="1"/>
</dbReference>
<dbReference type="AlphaFoldDB" id="A0A1H9GFJ3"/>
<dbReference type="Gene3D" id="3.30.200.20">
    <property type="entry name" value="Phosphorylase Kinase, domain 1"/>
    <property type="match status" value="1"/>
</dbReference>
<dbReference type="SUPFAM" id="SSF56112">
    <property type="entry name" value="Protein kinase-like (PK-like)"/>
    <property type="match status" value="1"/>
</dbReference>
<dbReference type="STRING" id="489703.SAMN04488038_10751"/>
<dbReference type="InterPro" id="IPR002575">
    <property type="entry name" value="Aminoglycoside_PTrfase"/>
</dbReference>
<protein>
    <submittedName>
        <fullName evidence="2">Predicted kinase, aminoglycoside phosphotransferase (APT) family</fullName>
    </submittedName>
</protein>
<dbReference type="RefSeq" id="WP_093285671.1">
    <property type="nucleotide sequence ID" value="NZ_FOFS01000007.1"/>
</dbReference>
<dbReference type="GO" id="GO:0016301">
    <property type="term" value="F:kinase activity"/>
    <property type="evidence" value="ECO:0007669"/>
    <property type="project" value="UniProtKB-KW"/>
</dbReference>
<dbReference type="InterPro" id="IPR011009">
    <property type="entry name" value="Kinase-like_dom_sf"/>
</dbReference>
<proteinExistence type="predicted"/>
<dbReference type="InterPro" id="IPR041726">
    <property type="entry name" value="ACAD10_11_N"/>
</dbReference>
<gene>
    <name evidence="2" type="ORF">SAMN04488038_10751</name>
</gene>
<sequence>MSTAAFELPPLARFLREHIPDLQSPLSIQAFEGGQSNPTYLLSAGSQRYVLRKKPAGALLPSAHAVDREYRVMSALAGSQVPVPRMRVYCEDDSVIGTAFYVMDFVEGRILWDPRLPEVGSAAERAAMYEQINRVIAALHSVDYAACGLGDYGRAEHYIERQIGRWTKQYRASETERIEAMEQLIAWLPANIPAGEMSAIAHGDLRLDNLIFHPSEPRVLAVLDWELSTIGHPLADLAYYMMAWRLNRQEFRGFGGEDLAPLGIPSEQAFLARYCERRGLAPIAQNEWDFYLAFNMFRLAAILQGVLKRALSGNAASAQGLENGRRTRPIAEAGWRQVEQILARPR</sequence>
<feature type="domain" description="Aminoglycoside phosphotransferase" evidence="1">
    <location>
        <begin position="28"/>
        <end position="249"/>
    </location>
</feature>
<evidence type="ECO:0000313" key="2">
    <source>
        <dbReference type="EMBL" id="SEQ48813.1"/>
    </source>
</evidence>
<dbReference type="CDD" id="cd05154">
    <property type="entry name" value="ACAD10_11_N-like"/>
    <property type="match status" value="1"/>
</dbReference>
<keyword evidence="2" id="KW-0808">Transferase</keyword>
<evidence type="ECO:0000313" key="3">
    <source>
        <dbReference type="Proteomes" id="UP000199233"/>
    </source>
</evidence>
<dbReference type="Proteomes" id="UP000199233">
    <property type="component" value="Unassembled WGS sequence"/>
</dbReference>
<evidence type="ECO:0000259" key="1">
    <source>
        <dbReference type="Pfam" id="PF01636"/>
    </source>
</evidence>
<dbReference type="PANTHER" id="PTHR47829">
    <property type="entry name" value="HYDROLASE, PUTATIVE (AFU_ORTHOLOGUE AFUA_1G12880)-RELATED"/>
    <property type="match status" value="1"/>
</dbReference>
<reference evidence="2 3" key="1">
    <citation type="submission" date="2016-10" db="EMBL/GenBank/DDBJ databases">
        <authorList>
            <person name="de Groot N.N."/>
        </authorList>
    </citation>
    <scope>NUCLEOTIDE SEQUENCE [LARGE SCALE GENOMIC DNA]</scope>
    <source>
        <strain evidence="2 3">DSM 25927</strain>
    </source>
</reference>
<dbReference type="PANTHER" id="PTHR47829:SF3">
    <property type="entry name" value="AMINOGLYCOSIDE PHOSPHOTRANSFERASE DOMAIN-CONTAINING PROTEIN"/>
    <property type="match status" value="1"/>
</dbReference>
<keyword evidence="3" id="KW-1185">Reference proteome</keyword>
<accession>A0A1H9GFJ3</accession>
<dbReference type="EMBL" id="FOFS01000007">
    <property type="protein sequence ID" value="SEQ48813.1"/>
    <property type="molecule type" value="Genomic_DNA"/>
</dbReference>
<dbReference type="Gene3D" id="3.90.1200.10">
    <property type="match status" value="1"/>
</dbReference>
<name>A0A1H9GFJ3_9GAMM</name>
<keyword evidence="2" id="KW-0418">Kinase</keyword>
<dbReference type="InterPro" id="IPR052898">
    <property type="entry name" value="ACAD10-like"/>
</dbReference>